<sequence>MIDPVQSWSIRTELYSGKVGRRITNMYRIMFSASGTGGWCGDIIEIWKIREIVAHLIEM</sequence>
<protein>
    <submittedName>
        <fullName evidence="1">Uncharacterized protein</fullName>
    </submittedName>
</protein>
<gene>
    <name evidence="1" type="ORF">AMATHDRAFT_65697</name>
</gene>
<dbReference type="Proteomes" id="UP000242287">
    <property type="component" value="Unassembled WGS sequence"/>
</dbReference>
<evidence type="ECO:0000313" key="1">
    <source>
        <dbReference type="EMBL" id="PFH48343.1"/>
    </source>
</evidence>
<reference evidence="1 2" key="1">
    <citation type="submission" date="2014-02" db="EMBL/GenBank/DDBJ databases">
        <title>Transposable element dynamics among asymbiotic and ectomycorrhizal Amanita fungi.</title>
        <authorList>
            <consortium name="DOE Joint Genome Institute"/>
            <person name="Hess J."/>
            <person name="Skrede I."/>
            <person name="Wolfe B."/>
            <person name="LaButti K."/>
            <person name="Ohm R.A."/>
            <person name="Grigoriev I.V."/>
            <person name="Pringle A."/>
        </authorList>
    </citation>
    <scope>NUCLEOTIDE SEQUENCE [LARGE SCALE GENOMIC DNA]</scope>
    <source>
        <strain evidence="1 2">SKay4041</strain>
    </source>
</reference>
<organism evidence="1 2">
    <name type="scientific">Amanita thiersii Skay4041</name>
    <dbReference type="NCBI Taxonomy" id="703135"/>
    <lineage>
        <taxon>Eukaryota</taxon>
        <taxon>Fungi</taxon>
        <taxon>Dikarya</taxon>
        <taxon>Basidiomycota</taxon>
        <taxon>Agaricomycotina</taxon>
        <taxon>Agaricomycetes</taxon>
        <taxon>Agaricomycetidae</taxon>
        <taxon>Agaricales</taxon>
        <taxon>Pluteineae</taxon>
        <taxon>Amanitaceae</taxon>
        <taxon>Amanita</taxon>
    </lineage>
</organism>
<proteinExistence type="predicted"/>
<keyword evidence="2" id="KW-1185">Reference proteome</keyword>
<dbReference type="AlphaFoldDB" id="A0A2A9NKZ2"/>
<feature type="non-terminal residue" evidence="1">
    <location>
        <position position="59"/>
    </location>
</feature>
<evidence type="ECO:0000313" key="2">
    <source>
        <dbReference type="Proteomes" id="UP000242287"/>
    </source>
</evidence>
<name>A0A2A9NKZ2_9AGAR</name>
<dbReference type="EMBL" id="KZ302066">
    <property type="protein sequence ID" value="PFH48343.1"/>
    <property type="molecule type" value="Genomic_DNA"/>
</dbReference>
<accession>A0A2A9NKZ2</accession>